<dbReference type="KEGG" id="xpo:XPG1_1467"/>
<organism evidence="1 2">
    <name type="scientific">Xenorhabdus poinarii G6</name>
    <dbReference type="NCBI Taxonomy" id="1354304"/>
    <lineage>
        <taxon>Bacteria</taxon>
        <taxon>Pseudomonadati</taxon>
        <taxon>Pseudomonadota</taxon>
        <taxon>Gammaproteobacteria</taxon>
        <taxon>Enterobacterales</taxon>
        <taxon>Morganellaceae</taxon>
        <taxon>Xenorhabdus</taxon>
    </lineage>
</organism>
<name>A0A068R1F4_9GAMM</name>
<reference evidence="1 2" key="1">
    <citation type="submission" date="2013-07" db="EMBL/GenBank/DDBJ databases">
        <authorList>
            <person name="Genoscope - CEA"/>
        </authorList>
    </citation>
    <scope>NUCLEOTIDE SEQUENCE [LARGE SCALE GENOMIC DNA]</scope>
    <source>
        <strain evidence="1 2">G6</strain>
    </source>
</reference>
<protein>
    <submittedName>
        <fullName evidence="1">Uncharacterized protein</fullName>
    </submittedName>
</protein>
<dbReference type="HOGENOM" id="CLU_2222225_0_0_6"/>
<dbReference type="EMBL" id="FO704551">
    <property type="protein sequence ID" value="CDG21122.1"/>
    <property type="molecule type" value="Genomic_DNA"/>
</dbReference>
<dbReference type="Proteomes" id="UP000032735">
    <property type="component" value="Chromosome"/>
</dbReference>
<evidence type="ECO:0000313" key="2">
    <source>
        <dbReference type="Proteomes" id="UP000032735"/>
    </source>
</evidence>
<gene>
    <name evidence="1" type="ORF">XPG1_1467</name>
</gene>
<dbReference type="AlphaFoldDB" id="A0A068R1F4"/>
<proteinExistence type="predicted"/>
<keyword evidence="2" id="KW-1185">Reference proteome</keyword>
<evidence type="ECO:0000313" key="1">
    <source>
        <dbReference type="EMBL" id="CDG21122.1"/>
    </source>
</evidence>
<sequence length="106" mass="12493">MASVTVMLWLMMPSPASKSKISKVGSIWLMNFYFPITSDKTVLEHFKTKYQSVRYGQDNNLKSFILNKHIYIQWKNDSESPYFYLKTTSHKNDIKQRPLISSAFFQ</sequence>
<dbReference type="STRING" id="1354304.XPG1_1467"/>
<accession>A0A068R1F4</accession>